<dbReference type="SMART" id="SM00060">
    <property type="entry name" value="FN3"/>
    <property type="match status" value="1"/>
</dbReference>
<feature type="region of interest" description="Disordered" evidence="2">
    <location>
        <begin position="321"/>
        <end position="363"/>
    </location>
</feature>
<evidence type="ECO:0000259" key="3">
    <source>
        <dbReference type="PROSITE" id="PS50853"/>
    </source>
</evidence>
<organism evidence="4 5">
    <name type="scientific">Elysia crispata</name>
    <name type="common">lettuce slug</name>
    <dbReference type="NCBI Taxonomy" id="231223"/>
    <lineage>
        <taxon>Eukaryota</taxon>
        <taxon>Metazoa</taxon>
        <taxon>Spiralia</taxon>
        <taxon>Lophotrochozoa</taxon>
        <taxon>Mollusca</taxon>
        <taxon>Gastropoda</taxon>
        <taxon>Heterobranchia</taxon>
        <taxon>Euthyneura</taxon>
        <taxon>Panpulmonata</taxon>
        <taxon>Sacoglossa</taxon>
        <taxon>Placobranchoidea</taxon>
        <taxon>Plakobranchidae</taxon>
        <taxon>Elysia</taxon>
    </lineage>
</organism>
<accession>A0AAE0YBT9</accession>
<feature type="coiled-coil region" evidence="1">
    <location>
        <begin position="382"/>
        <end position="409"/>
    </location>
</feature>
<dbReference type="AlphaFoldDB" id="A0AAE0YBT9"/>
<dbReference type="InterPro" id="IPR003961">
    <property type="entry name" value="FN3_dom"/>
</dbReference>
<dbReference type="Proteomes" id="UP001283361">
    <property type="component" value="Unassembled WGS sequence"/>
</dbReference>
<dbReference type="Pfam" id="PF00041">
    <property type="entry name" value="fn3"/>
    <property type="match status" value="1"/>
</dbReference>
<dbReference type="CDD" id="cd00063">
    <property type="entry name" value="FN3"/>
    <property type="match status" value="2"/>
</dbReference>
<feature type="domain" description="Fibronectin type-III" evidence="3">
    <location>
        <begin position="1"/>
        <end position="38"/>
    </location>
</feature>
<dbReference type="GO" id="GO:0016020">
    <property type="term" value="C:membrane"/>
    <property type="evidence" value="ECO:0007669"/>
    <property type="project" value="UniProtKB-SubCell"/>
</dbReference>
<sequence length="431" mass="48627">MRGLDPYRNYFIQVTAVTSSGRSPPSDPLSVITDTAPSSSPLNLELTKITPRSARLEWEPPEMFYKNIDSYTVDMRKDDKLLRSESTKDTKIDLSDLEPGQLIVLRVFAVTRSLYGRKEYEGEFAQLVFTTPPEATTSSRLTNTPPVRRTTSTPTKHTTFGKHTTNLTSKPRAMYGAPRALLQNIARLYRQTTSHVRRTTNTPTKHSTPLSGKHTTNVTSKPRAMYGAPRTLLQNIARLYRQTTSHVRRTTNTPTKHTTSGKHTTNVTSKPRAMYGALRTLLQNIARPVSTPQTLTANHEPCVAHYEHSYKTYHVRQAHHKPYQQTTSHVRRTTNTPTKHSTPLSGRTTTRRPYKPRGTNSDRIASRTAVAKLNWLRSGTREQVAQTKLAKLMAEVAKLEKVKLELEIAKLSPNCLKPMLGSDKVETNEKF</sequence>
<name>A0AAE0YBT9_9GAST</name>
<evidence type="ECO:0000256" key="2">
    <source>
        <dbReference type="SAM" id="MobiDB-lite"/>
    </source>
</evidence>
<reference evidence="4" key="1">
    <citation type="journal article" date="2023" name="G3 (Bethesda)">
        <title>A reference genome for the long-term kleptoplast-retaining sea slug Elysia crispata morphotype clarki.</title>
        <authorList>
            <person name="Eastman K.E."/>
            <person name="Pendleton A.L."/>
            <person name="Shaikh M.A."/>
            <person name="Suttiyut T."/>
            <person name="Ogas R."/>
            <person name="Tomko P."/>
            <person name="Gavelis G."/>
            <person name="Widhalm J.R."/>
            <person name="Wisecaver J.H."/>
        </authorList>
    </citation>
    <scope>NUCLEOTIDE SEQUENCE</scope>
    <source>
        <strain evidence="4">ECLA1</strain>
    </source>
</reference>
<gene>
    <name evidence="4" type="ORF">RRG08_025139</name>
</gene>
<dbReference type="PANTHER" id="PTHR46957">
    <property type="entry name" value="CYTOKINE RECEPTOR"/>
    <property type="match status" value="1"/>
</dbReference>
<dbReference type="Gene3D" id="2.60.40.10">
    <property type="entry name" value="Immunoglobulins"/>
    <property type="match status" value="2"/>
</dbReference>
<feature type="domain" description="Fibronectin type-III" evidence="3">
    <location>
        <begin position="40"/>
        <end position="135"/>
    </location>
</feature>
<feature type="compositionally biased region" description="Low complexity" evidence="2">
    <location>
        <begin position="142"/>
        <end position="158"/>
    </location>
</feature>
<feature type="region of interest" description="Disordered" evidence="2">
    <location>
        <begin position="246"/>
        <end position="268"/>
    </location>
</feature>
<keyword evidence="5" id="KW-1185">Reference proteome</keyword>
<comment type="caution">
    <text evidence="4">The sequence shown here is derived from an EMBL/GenBank/DDBJ whole genome shotgun (WGS) entry which is preliminary data.</text>
</comment>
<feature type="region of interest" description="Disordered" evidence="2">
    <location>
        <begin position="195"/>
        <end position="221"/>
    </location>
</feature>
<evidence type="ECO:0000256" key="1">
    <source>
        <dbReference type="SAM" id="Coils"/>
    </source>
</evidence>
<dbReference type="PANTHER" id="PTHR46957:SF3">
    <property type="entry name" value="CYTOKINE RECEPTOR"/>
    <property type="match status" value="1"/>
</dbReference>
<dbReference type="InterPro" id="IPR036116">
    <property type="entry name" value="FN3_sf"/>
</dbReference>
<feature type="compositionally biased region" description="Polar residues" evidence="2">
    <location>
        <begin position="195"/>
        <end position="220"/>
    </location>
</feature>
<keyword evidence="1" id="KW-0175">Coiled coil</keyword>
<dbReference type="InterPro" id="IPR050713">
    <property type="entry name" value="RTP_Phos/Ushers"/>
</dbReference>
<evidence type="ECO:0000313" key="5">
    <source>
        <dbReference type="Proteomes" id="UP001283361"/>
    </source>
</evidence>
<proteinExistence type="predicted"/>
<dbReference type="InterPro" id="IPR013783">
    <property type="entry name" value="Ig-like_fold"/>
</dbReference>
<dbReference type="SUPFAM" id="SSF49265">
    <property type="entry name" value="Fibronectin type III"/>
    <property type="match status" value="1"/>
</dbReference>
<dbReference type="PROSITE" id="PS50853">
    <property type="entry name" value="FN3"/>
    <property type="match status" value="2"/>
</dbReference>
<protein>
    <recommendedName>
        <fullName evidence="3">Fibronectin type-III domain-containing protein</fullName>
    </recommendedName>
</protein>
<feature type="region of interest" description="Disordered" evidence="2">
    <location>
        <begin position="135"/>
        <end position="170"/>
    </location>
</feature>
<feature type="compositionally biased region" description="Polar residues" evidence="2">
    <location>
        <begin position="323"/>
        <end position="348"/>
    </location>
</feature>
<dbReference type="EMBL" id="JAWDGP010006556">
    <property type="protein sequence ID" value="KAK3739050.1"/>
    <property type="molecule type" value="Genomic_DNA"/>
</dbReference>
<evidence type="ECO:0000313" key="4">
    <source>
        <dbReference type="EMBL" id="KAK3739050.1"/>
    </source>
</evidence>